<feature type="compositionally biased region" description="Acidic residues" evidence="1">
    <location>
        <begin position="100"/>
        <end position="119"/>
    </location>
</feature>
<evidence type="ECO:0000313" key="3">
    <source>
        <dbReference type="Proteomes" id="UP001336020"/>
    </source>
</evidence>
<comment type="caution">
    <text evidence="2">The sequence shown here is derived from an EMBL/GenBank/DDBJ whole genome shotgun (WGS) entry which is preliminary data.</text>
</comment>
<proteinExistence type="predicted"/>
<feature type="region of interest" description="Disordered" evidence="1">
    <location>
        <begin position="95"/>
        <end position="128"/>
    </location>
</feature>
<dbReference type="Gene3D" id="6.10.140.2080">
    <property type="match status" value="1"/>
</dbReference>
<sequence length="128" mass="14242">MPRHSLRSVLDWLRAGYPEGIPPKDHFALLSVLRRRLTDEDIAEILELSVATAHEHPQRHVDYDTLRKIIAGVLHEQPTDEDIERVTEQLVAGGWPVVGIDEEPGDIETDGTAASDDETGANQHTGTY</sequence>
<dbReference type="EMBL" id="JAUTXY010000008">
    <property type="protein sequence ID" value="MEE2059407.1"/>
    <property type="molecule type" value="Genomic_DNA"/>
</dbReference>
<dbReference type="RefSeq" id="WP_330134640.1">
    <property type="nucleotide sequence ID" value="NZ_JAUTXY010000008.1"/>
</dbReference>
<accession>A0ABU7LDS9</accession>
<name>A0ABU7LDS9_9NOCA</name>
<organism evidence="2 3">
    <name type="scientific">Rhodococcus artemisiae</name>
    <dbReference type="NCBI Taxonomy" id="714159"/>
    <lineage>
        <taxon>Bacteria</taxon>
        <taxon>Bacillati</taxon>
        <taxon>Actinomycetota</taxon>
        <taxon>Actinomycetes</taxon>
        <taxon>Mycobacteriales</taxon>
        <taxon>Nocardiaceae</taxon>
        <taxon>Rhodococcus</taxon>
    </lineage>
</organism>
<dbReference type="InterPro" id="IPR021784">
    <property type="entry name" value="DUF3349"/>
</dbReference>
<gene>
    <name evidence="2" type="ORF">Q7514_17960</name>
</gene>
<dbReference type="Pfam" id="PF11829">
    <property type="entry name" value="DUF3349"/>
    <property type="match status" value="1"/>
</dbReference>
<dbReference type="Gene3D" id="1.10.10.2390">
    <property type="match status" value="1"/>
</dbReference>
<protein>
    <submittedName>
        <fullName evidence="2">DUF3349 domain-containing protein</fullName>
    </submittedName>
</protein>
<evidence type="ECO:0000313" key="2">
    <source>
        <dbReference type="EMBL" id="MEE2059407.1"/>
    </source>
</evidence>
<dbReference type="Proteomes" id="UP001336020">
    <property type="component" value="Unassembled WGS sequence"/>
</dbReference>
<evidence type="ECO:0000256" key="1">
    <source>
        <dbReference type="SAM" id="MobiDB-lite"/>
    </source>
</evidence>
<keyword evidence="3" id="KW-1185">Reference proteome</keyword>
<reference evidence="2 3" key="1">
    <citation type="submission" date="2023-07" db="EMBL/GenBank/DDBJ databases">
        <authorList>
            <person name="Girao M."/>
            <person name="Carvalho M.F."/>
        </authorList>
    </citation>
    <scope>NUCLEOTIDE SEQUENCE [LARGE SCALE GENOMIC DNA]</scope>
    <source>
        <strain evidence="2 3">YIM65754</strain>
    </source>
</reference>